<dbReference type="InterPro" id="IPR002048">
    <property type="entry name" value="EF_hand_dom"/>
</dbReference>
<dbReference type="Gene3D" id="1.10.238.10">
    <property type="entry name" value="EF-hand"/>
    <property type="match status" value="1"/>
</dbReference>
<dbReference type="Gene3D" id="2.60.120.740">
    <property type="match status" value="1"/>
</dbReference>
<dbReference type="InterPro" id="IPR011992">
    <property type="entry name" value="EF-hand-dom_pair"/>
</dbReference>
<feature type="transmembrane region" description="Helical" evidence="3">
    <location>
        <begin position="490"/>
        <end position="518"/>
    </location>
</feature>
<dbReference type="SUPFAM" id="SSF47473">
    <property type="entry name" value="EF-hand"/>
    <property type="match status" value="1"/>
</dbReference>
<dbReference type="CDD" id="cd22823">
    <property type="entry name" value="Gal_Rha_Lectin"/>
    <property type="match status" value="1"/>
</dbReference>
<comment type="caution">
    <text evidence="6">The sequence shown here is derived from an EMBL/GenBank/DDBJ whole genome shotgun (WGS) entry which is preliminary data.</text>
</comment>
<dbReference type="FunFam" id="1.10.238.10:FF:000001">
    <property type="entry name" value="Calmodulin 1"/>
    <property type="match status" value="1"/>
</dbReference>
<gene>
    <name evidence="6" type="ORF">A3Q56_05729</name>
</gene>
<keyword evidence="3" id="KW-0472">Membrane</keyword>
<keyword evidence="4" id="KW-0732">Signal</keyword>
<accession>A0A177AZD3</accession>
<evidence type="ECO:0000259" key="5">
    <source>
        <dbReference type="PROSITE" id="PS50222"/>
    </source>
</evidence>
<evidence type="ECO:0000256" key="3">
    <source>
        <dbReference type="SAM" id="Phobius"/>
    </source>
</evidence>
<feature type="chain" id="PRO_5008056757" description="EF-hand domain-containing protein" evidence="4">
    <location>
        <begin position="22"/>
        <end position="708"/>
    </location>
</feature>
<dbReference type="Pfam" id="PF13499">
    <property type="entry name" value="EF-hand_7"/>
    <property type="match status" value="1"/>
</dbReference>
<dbReference type="SMART" id="SM00054">
    <property type="entry name" value="EFh"/>
    <property type="match status" value="2"/>
</dbReference>
<keyword evidence="3" id="KW-1133">Transmembrane helix</keyword>
<evidence type="ECO:0000256" key="2">
    <source>
        <dbReference type="ARBA" id="ARBA00022837"/>
    </source>
</evidence>
<dbReference type="CDD" id="cd00051">
    <property type="entry name" value="EFh"/>
    <property type="match status" value="2"/>
</dbReference>
<reference evidence="6 7" key="1">
    <citation type="submission" date="2016-04" db="EMBL/GenBank/DDBJ databases">
        <title>The genome of Intoshia linei affirms orthonectids as highly simplified spiralians.</title>
        <authorList>
            <person name="Mikhailov K.V."/>
            <person name="Slusarev G.S."/>
            <person name="Nikitin M.A."/>
            <person name="Logacheva M.D."/>
            <person name="Penin A."/>
            <person name="Aleoshin V."/>
            <person name="Panchin Y.V."/>
        </authorList>
    </citation>
    <scope>NUCLEOTIDE SEQUENCE [LARGE SCALE GENOMIC DNA]</scope>
    <source>
        <strain evidence="6">Intl2013</strain>
        <tissue evidence="6">Whole animal</tissue>
    </source>
</reference>
<keyword evidence="2" id="KW-0106">Calcium</keyword>
<evidence type="ECO:0000256" key="4">
    <source>
        <dbReference type="SAM" id="SignalP"/>
    </source>
</evidence>
<dbReference type="PANTHER" id="PTHR23050">
    <property type="entry name" value="CALCIUM BINDING PROTEIN"/>
    <property type="match status" value="1"/>
</dbReference>
<feature type="domain" description="EF-hand" evidence="5">
    <location>
        <begin position="633"/>
        <end position="668"/>
    </location>
</feature>
<keyword evidence="3" id="KW-0812">Transmembrane</keyword>
<feature type="domain" description="EF-hand" evidence="5">
    <location>
        <begin position="669"/>
        <end position="704"/>
    </location>
</feature>
<keyword evidence="1" id="KW-0677">Repeat</keyword>
<dbReference type="Proteomes" id="UP000078046">
    <property type="component" value="Unassembled WGS sequence"/>
</dbReference>
<dbReference type="AlphaFoldDB" id="A0A177AZD3"/>
<dbReference type="InterPro" id="IPR050145">
    <property type="entry name" value="Centrin_CML-like"/>
</dbReference>
<dbReference type="InterPro" id="IPR043159">
    <property type="entry name" value="Lectin_gal-bd_sf"/>
</dbReference>
<evidence type="ECO:0000256" key="1">
    <source>
        <dbReference type="ARBA" id="ARBA00022737"/>
    </source>
</evidence>
<name>A0A177AZD3_9BILA</name>
<dbReference type="EMBL" id="LWCA01000903">
    <property type="protein sequence ID" value="OAF66534.1"/>
    <property type="molecule type" value="Genomic_DNA"/>
</dbReference>
<organism evidence="6 7">
    <name type="scientific">Intoshia linei</name>
    <dbReference type="NCBI Taxonomy" id="1819745"/>
    <lineage>
        <taxon>Eukaryota</taxon>
        <taxon>Metazoa</taxon>
        <taxon>Spiralia</taxon>
        <taxon>Lophotrochozoa</taxon>
        <taxon>Mesozoa</taxon>
        <taxon>Orthonectida</taxon>
        <taxon>Rhopaluridae</taxon>
        <taxon>Intoshia</taxon>
    </lineage>
</organism>
<dbReference type="GO" id="GO:0005509">
    <property type="term" value="F:calcium ion binding"/>
    <property type="evidence" value="ECO:0007669"/>
    <property type="project" value="InterPro"/>
</dbReference>
<proteinExistence type="predicted"/>
<evidence type="ECO:0000313" key="6">
    <source>
        <dbReference type="EMBL" id="OAF66534.1"/>
    </source>
</evidence>
<sequence length="708" mass="82111">MKLLIIFSIILIIFCKKRTSAISSKFEGTKVNHCFKLSNIPFICPYKQVVFISDVLLGTADDVHCNTFSSVCDVNIWPKFIDECHGKRSCQLLIDHNDYTHNCPEETNMISIVHSCILEFDIFEKSICDTVSTLRNYAFINVYSSAQSNKNQLMNVSQHIKGKSCACTVLSNIKGTYIHYRIRKIPNENEYKKNNLTKFKDVIMATPFGTDSIHNCGENWVHRGNLNIINASLPWQYHYRTCKLNTIKDSDMNIKQNFNFFNENSQLNNPNLYIEIFGISRGRMQPLHIDCHSNYIKENKITTIQMCKLTDYIMSDRGYLMFDTSMQEGSTNLTHGSECRCNIEADGADKIYIKAIKSCILRPKNIKFARKSENITIEKSSHELNQSTWYQHLELTYRNKSKKGIDINLCNIGSSLIVKYNSVNITFTYNENKEDKILYKYSAENEKKEDIPVNIACYVDYAEKKNTNFSSKGDYPARKNFLSVFKSSRYYGMAITILTIIVITFVISIFAFLIWIFYKHVQKKKRNHVTGCHNIDRYCTCNNINTLGKHSISSNISEYRHIFDTKPVDEMNPSTQLMEDYVLSIFNESKNTKINPLNTLLNKTPKLDNDARNGIIDFEEFVLLMMKHNTSIESRENLKEAFRLFDVNNNGYLTIEELYEMMTNRGEKLTDDEFTEMIQEIDIDNDGHIEFDEIVKTYIGEDYGDVED</sequence>
<keyword evidence="7" id="KW-1185">Reference proteome</keyword>
<protein>
    <recommendedName>
        <fullName evidence="5">EF-hand domain-containing protein</fullName>
    </recommendedName>
</protein>
<feature type="signal peptide" evidence="4">
    <location>
        <begin position="1"/>
        <end position="21"/>
    </location>
</feature>
<evidence type="ECO:0000313" key="7">
    <source>
        <dbReference type="Proteomes" id="UP000078046"/>
    </source>
</evidence>
<dbReference type="InterPro" id="IPR018247">
    <property type="entry name" value="EF_Hand_1_Ca_BS"/>
</dbReference>
<dbReference type="PROSITE" id="PS50222">
    <property type="entry name" value="EF_HAND_2"/>
    <property type="match status" value="2"/>
</dbReference>
<dbReference type="PROSITE" id="PS00018">
    <property type="entry name" value="EF_HAND_1"/>
    <property type="match status" value="2"/>
</dbReference>